<feature type="transmembrane region" description="Helical" evidence="15">
    <location>
        <begin position="448"/>
        <end position="474"/>
    </location>
</feature>
<keyword evidence="19" id="KW-1185">Reference proteome</keyword>
<dbReference type="PROSITE" id="PS50261">
    <property type="entry name" value="G_PROTEIN_RECEP_F2_4"/>
    <property type="match status" value="1"/>
</dbReference>
<dbReference type="PROSITE" id="PS50038">
    <property type="entry name" value="FZ"/>
    <property type="match status" value="1"/>
</dbReference>
<feature type="transmembrane region" description="Helical" evidence="15">
    <location>
        <begin position="494"/>
        <end position="519"/>
    </location>
</feature>
<dbReference type="FunFam" id="1.20.1070.10:FF:000053">
    <property type="entry name" value="Frizzled class receptor 8a"/>
    <property type="match status" value="1"/>
</dbReference>
<feature type="disulfide bond" evidence="14">
    <location>
        <begin position="70"/>
        <end position="131"/>
    </location>
</feature>
<comment type="similarity">
    <text evidence="2">Belongs to the G-protein coupled receptor Fz/Smo family.</text>
</comment>
<dbReference type="SMART" id="SM01330">
    <property type="entry name" value="Frizzled"/>
    <property type="match status" value="1"/>
</dbReference>
<reference evidence="18 19" key="1">
    <citation type="submission" date="2018-04" db="EMBL/GenBank/DDBJ databases">
        <title>The genome of golden apple snail Pomacea canaliculata provides insight into stress tolerance and invasive adaptation.</title>
        <authorList>
            <person name="Liu C."/>
            <person name="Liu B."/>
            <person name="Ren Y."/>
            <person name="Zhang Y."/>
            <person name="Wang H."/>
            <person name="Li S."/>
            <person name="Jiang F."/>
            <person name="Yin L."/>
            <person name="Zhang G."/>
            <person name="Qian W."/>
            <person name="Fan W."/>
        </authorList>
    </citation>
    <scope>NUCLEOTIDE SEQUENCE [LARGE SCALE GENOMIC DNA]</scope>
    <source>
        <strain evidence="18">SZHN2017</strain>
        <tissue evidence="18">Muscle</tissue>
    </source>
</reference>
<comment type="caution">
    <text evidence="18">The sequence shown here is derived from an EMBL/GenBank/DDBJ whole genome shotgun (WGS) entry which is preliminary data.</text>
</comment>
<evidence type="ECO:0000256" key="4">
    <source>
        <dbReference type="ARBA" id="ARBA00022475"/>
    </source>
</evidence>
<dbReference type="GO" id="GO:0060070">
    <property type="term" value="P:canonical Wnt signaling pathway"/>
    <property type="evidence" value="ECO:0007669"/>
    <property type="project" value="TreeGrafter"/>
</dbReference>
<evidence type="ECO:0000256" key="6">
    <source>
        <dbReference type="ARBA" id="ARBA00022692"/>
    </source>
</evidence>
<protein>
    <recommendedName>
        <fullName evidence="20">Frizzled-5</fullName>
    </recommendedName>
</protein>
<evidence type="ECO:0000256" key="3">
    <source>
        <dbReference type="ARBA" id="ARBA00022473"/>
    </source>
</evidence>
<evidence type="ECO:0000313" key="18">
    <source>
        <dbReference type="EMBL" id="PVD38985.1"/>
    </source>
</evidence>
<feature type="disulfide bond" evidence="14">
    <location>
        <begin position="115"/>
        <end position="153"/>
    </location>
</feature>
<evidence type="ECO:0000256" key="15">
    <source>
        <dbReference type="SAM" id="Phobius"/>
    </source>
</evidence>
<keyword evidence="7" id="KW-0732">Signal</keyword>
<sequence>MKSTSVCQHFGADDASNCWCCSRRGCRWRGRSSRTLETPAAVVPGAWVVAALVLVSVVAAVSGADQPRRCQEITIPMCKGIGYNYTYMPNQFNHETQEEAGLEVHQFWPLVEIHCSPDLKFFLCSMYSPICMSNYRKPLPACRSVCERAKAGCAPLMRQYGFGWPEQMDCEKLPKYGDKDQLCMDANTTDRQTPPPHTKYTYPTARPSGVDFQRPLDHGALPLPPDQAPARSTERDCRCQCRAPLVEVHKDSSSYYNKTVTGGIINCAVNCYSPYFSEDERTFATFWIGLWSILCCISTSMTVSTFFVDMQRFKYPERPIIFLSACYFMVSIGYIIRLIVGHQEVACDGDMVRYETTGPAVCTVVFLLIYFFGMASSIWWVILSFTWFLAAGLKWGQEAIASYSQYFHLVAWLIPSVKSIAVLAMSSVDGDPIAGICFVGNQSLENLRGFVLAPLFIYLIIGTSFLLAGFVSLFRIRSVIKQQGRGKTDKLERLMIRIGVFSVLYTVPATIVIACYFYEQHLRERWERTRTCPCQEGGAAPDYSVFMLKYFMCLVVGITSGFWIWTGKTVDSWRKLFYGKLCHTHSYSHPNRGMTKTYANATYQPAKPQPLSHV</sequence>
<proteinExistence type="inferred from homology"/>
<name>A0A2T7PZY2_POMCA</name>
<feature type="disulfide bond" evidence="14">
    <location>
        <begin position="78"/>
        <end position="124"/>
    </location>
</feature>
<feature type="disulfide bond" evidence="14">
    <location>
        <begin position="142"/>
        <end position="183"/>
    </location>
</feature>
<feature type="domain" description="G-protein coupled receptors family 2 profile 2" evidence="17">
    <location>
        <begin position="282"/>
        <end position="572"/>
    </location>
</feature>
<evidence type="ECO:0008006" key="20">
    <source>
        <dbReference type="Google" id="ProtNLM"/>
    </source>
</evidence>
<dbReference type="OMA" id="LPCHNPY"/>
<dbReference type="Pfam" id="PF01392">
    <property type="entry name" value="Fz"/>
    <property type="match status" value="1"/>
</dbReference>
<dbReference type="GO" id="GO:0017147">
    <property type="term" value="F:Wnt-protein binding"/>
    <property type="evidence" value="ECO:0007669"/>
    <property type="project" value="TreeGrafter"/>
</dbReference>
<dbReference type="GO" id="GO:0035567">
    <property type="term" value="P:non-canonical Wnt signaling pathway"/>
    <property type="evidence" value="ECO:0007669"/>
    <property type="project" value="TreeGrafter"/>
</dbReference>
<keyword evidence="5" id="KW-0879">Wnt signaling pathway</keyword>
<feature type="transmembrane region" description="Helical" evidence="15">
    <location>
        <begin position="547"/>
        <end position="565"/>
    </location>
</feature>
<keyword evidence="10 15" id="KW-0472">Membrane</keyword>
<dbReference type="SUPFAM" id="SSF63501">
    <property type="entry name" value="Frizzled cysteine-rich domain"/>
    <property type="match status" value="1"/>
</dbReference>
<dbReference type="PRINTS" id="PR00489">
    <property type="entry name" value="FRIZZLED"/>
</dbReference>
<dbReference type="InterPro" id="IPR017981">
    <property type="entry name" value="GPCR_2-like_7TM"/>
</dbReference>
<dbReference type="SMART" id="SM00063">
    <property type="entry name" value="FRI"/>
    <property type="match status" value="1"/>
</dbReference>
<dbReference type="PANTHER" id="PTHR11309">
    <property type="entry name" value="FRIZZLED"/>
    <property type="match status" value="1"/>
</dbReference>
<dbReference type="GO" id="GO:0042813">
    <property type="term" value="F:Wnt receptor activity"/>
    <property type="evidence" value="ECO:0007669"/>
    <property type="project" value="TreeGrafter"/>
</dbReference>
<keyword evidence="12" id="KW-0675">Receptor</keyword>
<dbReference type="InterPro" id="IPR015526">
    <property type="entry name" value="Frizzled/SFRP"/>
</dbReference>
<keyword evidence="9" id="KW-0297">G-protein coupled receptor</keyword>
<feature type="transmembrane region" description="Helical" evidence="15">
    <location>
        <begin position="352"/>
        <end position="372"/>
    </location>
</feature>
<evidence type="ECO:0000313" key="19">
    <source>
        <dbReference type="Proteomes" id="UP000245119"/>
    </source>
</evidence>
<evidence type="ECO:0000256" key="13">
    <source>
        <dbReference type="ARBA" id="ARBA00023224"/>
    </source>
</evidence>
<evidence type="ECO:0000256" key="2">
    <source>
        <dbReference type="ARBA" id="ARBA00008077"/>
    </source>
</evidence>
<dbReference type="Proteomes" id="UP000245119">
    <property type="component" value="Linkage Group LG1"/>
</dbReference>
<evidence type="ECO:0000256" key="11">
    <source>
        <dbReference type="ARBA" id="ARBA00023157"/>
    </source>
</evidence>
<feature type="domain" description="FZ" evidence="16">
    <location>
        <begin position="65"/>
        <end position="186"/>
    </location>
</feature>
<dbReference type="CDD" id="cd15035">
    <property type="entry name" value="7tmF_FZD5_FZD8-like"/>
    <property type="match status" value="1"/>
</dbReference>
<feature type="transmembrane region" description="Helical" evidence="15">
    <location>
        <begin position="320"/>
        <end position="340"/>
    </location>
</feature>
<dbReference type="OrthoDB" id="10053709at2759"/>
<dbReference type="AlphaFoldDB" id="A0A2T7PZY2"/>
<evidence type="ECO:0000256" key="5">
    <source>
        <dbReference type="ARBA" id="ARBA00022687"/>
    </source>
</evidence>
<dbReference type="Pfam" id="PF01534">
    <property type="entry name" value="Frizzled"/>
    <property type="match status" value="1"/>
</dbReference>
<dbReference type="FunFam" id="1.10.2000.10:FF:000004">
    <property type="entry name" value="Frizzled class receptor 8a"/>
    <property type="match status" value="1"/>
</dbReference>
<keyword evidence="13" id="KW-0807">Transducer</keyword>
<dbReference type="PANTHER" id="PTHR11309:SF126">
    <property type="entry name" value="FRIZZLED-2"/>
    <property type="match status" value="1"/>
</dbReference>
<dbReference type="STRING" id="400727.A0A2T7PZY2"/>
<comment type="subcellular location">
    <subcellularLocation>
        <location evidence="1">Cell membrane</location>
        <topology evidence="1">Multi-pass membrane protein</topology>
    </subcellularLocation>
</comment>
<organism evidence="18 19">
    <name type="scientific">Pomacea canaliculata</name>
    <name type="common">Golden apple snail</name>
    <dbReference type="NCBI Taxonomy" id="400727"/>
    <lineage>
        <taxon>Eukaryota</taxon>
        <taxon>Metazoa</taxon>
        <taxon>Spiralia</taxon>
        <taxon>Lophotrochozoa</taxon>
        <taxon>Mollusca</taxon>
        <taxon>Gastropoda</taxon>
        <taxon>Caenogastropoda</taxon>
        <taxon>Architaenioglossa</taxon>
        <taxon>Ampullarioidea</taxon>
        <taxon>Ampullariidae</taxon>
        <taxon>Pomacea</taxon>
    </lineage>
</organism>
<evidence type="ECO:0000256" key="9">
    <source>
        <dbReference type="ARBA" id="ARBA00023040"/>
    </source>
</evidence>
<evidence type="ECO:0000259" key="17">
    <source>
        <dbReference type="PROSITE" id="PS50261"/>
    </source>
</evidence>
<dbReference type="InterPro" id="IPR036790">
    <property type="entry name" value="Frizzled_dom_sf"/>
</dbReference>
<gene>
    <name evidence="18" type="ORF">C0Q70_01610</name>
</gene>
<dbReference type="EMBL" id="PZQS01000001">
    <property type="protein sequence ID" value="PVD38985.1"/>
    <property type="molecule type" value="Genomic_DNA"/>
</dbReference>
<evidence type="ECO:0000256" key="8">
    <source>
        <dbReference type="ARBA" id="ARBA00022989"/>
    </source>
</evidence>
<keyword evidence="4" id="KW-1003">Cell membrane</keyword>
<dbReference type="CDD" id="cd07456">
    <property type="entry name" value="CRD_FZ5_like"/>
    <property type="match status" value="1"/>
</dbReference>
<dbReference type="GO" id="GO:0005886">
    <property type="term" value="C:plasma membrane"/>
    <property type="evidence" value="ECO:0007669"/>
    <property type="project" value="UniProtKB-SubCell"/>
</dbReference>
<keyword evidence="6 15" id="KW-0812">Transmembrane</keyword>
<evidence type="ECO:0000256" key="7">
    <source>
        <dbReference type="ARBA" id="ARBA00022729"/>
    </source>
</evidence>
<keyword evidence="8 15" id="KW-1133">Transmembrane helix</keyword>
<evidence type="ECO:0000256" key="14">
    <source>
        <dbReference type="PROSITE-ProRule" id="PRU00090"/>
    </source>
</evidence>
<evidence type="ECO:0000256" key="1">
    <source>
        <dbReference type="ARBA" id="ARBA00004651"/>
    </source>
</evidence>
<feature type="transmembrane region" description="Helical" evidence="15">
    <location>
        <begin position="286"/>
        <end position="308"/>
    </location>
</feature>
<dbReference type="Gene3D" id="1.20.1070.10">
    <property type="entry name" value="Rhodopsin 7-helix transmembrane proteins"/>
    <property type="match status" value="1"/>
</dbReference>
<keyword evidence="11 14" id="KW-1015">Disulfide bond</keyword>
<dbReference type="InterPro" id="IPR020067">
    <property type="entry name" value="Frizzled_dom"/>
</dbReference>
<keyword evidence="3" id="KW-0217">Developmental protein</keyword>
<dbReference type="Gene3D" id="1.10.2000.10">
    <property type="entry name" value="Frizzled cysteine-rich domain"/>
    <property type="match status" value="1"/>
</dbReference>
<dbReference type="GO" id="GO:0004930">
    <property type="term" value="F:G protein-coupled receptor activity"/>
    <property type="evidence" value="ECO:0007669"/>
    <property type="project" value="UniProtKB-KW"/>
</dbReference>
<evidence type="ECO:0000256" key="12">
    <source>
        <dbReference type="ARBA" id="ARBA00023170"/>
    </source>
</evidence>
<evidence type="ECO:0000259" key="16">
    <source>
        <dbReference type="PROSITE" id="PS50038"/>
    </source>
</evidence>
<feature type="disulfide bond" evidence="14">
    <location>
        <begin position="146"/>
        <end position="170"/>
    </location>
</feature>
<dbReference type="InterPro" id="IPR000539">
    <property type="entry name" value="Frizzled/Smoothened_7TM"/>
</dbReference>
<evidence type="ECO:0000256" key="10">
    <source>
        <dbReference type="ARBA" id="ARBA00023136"/>
    </source>
</evidence>
<accession>A0A2T7PZY2</accession>
<feature type="transmembrane region" description="Helical" evidence="15">
    <location>
        <begin position="41"/>
        <end position="61"/>
    </location>
</feature>